<feature type="transmembrane region" description="Helical" evidence="5">
    <location>
        <begin position="251"/>
        <end position="271"/>
    </location>
</feature>
<dbReference type="GO" id="GO:0022857">
    <property type="term" value="F:transmembrane transporter activity"/>
    <property type="evidence" value="ECO:0007669"/>
    <property type="project" value="InterPro"/>
</dbReference>
<evidence type="ECO:0000313" key="6">
    <source>
        <dbReference type="EMBL" id="KAD5317557.1"/>
    </source>
</evidence>
<evidence type="ECO:0000256" key="2">
    <source>
        <dbReference type="ARBA" id="ARBA00022692"/>
    </source>
</evidence>
<comment type="subcellular location">
    <subcellularLocation>
        <location evidence="1">Membrane</location>
        <topology evidence="1">Multi-pass membrane protein</topology>
    </subcellularLocation>
</comment>
<evidence type="ECO:0000313" key="7">
    <source>
        <dbReference type="Proteomes" id="UP000326396"/>
    </source>
</evidence>
<dbReference type="AlphaFoldDB" id="A0A5N6NV32"/>
<dbReference type="PANTHER" id="PTHR31218">
    <property type="entry name" value="WAT1-RELATED PROTEIN"/>
    <property type="match status" value="1"/>
</dbReference>
<feature type="transmembrane region" description="Helical" evidence="5">
    <location>
        <begin position="57"/>
        <end position="78"/>
    </location>
</feature>
<dbReference type="InterPro" id="IPR037185">
    <property type="entry name" value="EmrE-like"/>
</dbReference>
<protein>
    <submittedName>
        <fullName evidence="6">Uncharacterized protein</fullName>
    </submittedName>
</protein>
<sequence>MNKLNWISAADRGKKMGAAGRICYRDVLPFTAMKIKRPGAEVTDCCQAFPSEFDWVVYLEFVEFFILNWYVSQLFGYVGIKYSSPTLSSVMSNLAPAFTFILAFVFRLENFNFRSHASQAKIVGTVVSISGALVATLYDGTPVTLSPDSSSLYWIIGGILLASQNFLLSFVLVSQAHIMMRYPVELMVVFVFGLSGLIVAALAGLIMVRDLNSWKLKPDMMLASIIYMGISTGFLNGLIQIWALRLKGPVYVAMFKPFSIVIAVVMGVIFLGDSLRLGSAAGGIIISLGFYAVLWGKAKEGGGTHYMTTSSKDTETSPLLQAHALESGNRLDPDN</sequence>
<reference evidence="6 7" key="1">
    <citation type="submission" date="2019-05" db="EMBL/GenBank/DDBJ databases">
        <title>Mikania micrantha, genome provides insights into the molecular mechanism of rapid growth.</title>
        <authorList>
            <person name="Liu B."/>
        </authorList>
    </citation>
    <scope>NUCLEOTIDE SEQUENCE [LARGE SCALE GENOMIC DNA]</scope>
    <source>
        <strain evidence="6">NLD-2019</strain>
        <tissue evidence="6">Leaf</tissue>
    </source>
</reference>
<dbReference type="Proteomes" id="UP000326396">
    <property type="component" value="Linkage Group LG17"/>
</dbReference>
<proteinExistence type="predicted"/>
<dbReference type="SUPFAM" id="SSF103481">
    <property type="entry name" value="Multidrug resistance efflux transporter EmrE"/>
    <property type="match status" value="2"/>
</dbReference>
<feature type="transmembrane region" description="Helical" evidence="5">
    <location>
        <begin position="152"/>
        <end position="174"/>
    </location>
</feature>
<dbReference type="InterPro" id="IPR030184">
    <property type="entry name" value="WAT1-related"/>
</dbReference>
<evidence type="ECO:0000256" key="4">
    <source>
        <dbReference type="ARBA" id="ARBA00023136"/>
    </source>
</evidence>
<dbReference type="GO" id="GO:0016020">
    <property type="term" value="C:membrane"/>
    <property type="evidence" value="ECO:0007669"/>
    <property type="project" value="InterPro"/>
</dbReference>
<feature type="transmembrane region" description="Helical" evidence="5">
    <location>
        <begin position="90"/>
        <end position="108"/>
    </location>
</feature>
<evidence type="ECO:0000256" key="1">
    <source>
        <dbReference type="ARBA" id="ARBA00004141"/>
    </source>
</evidence>
<feature type="transmembrane region" description="Helical" evidence="5">
    <location>
        <begin position="277"/>
        <end position="296"/>
    </location>
</feature>
<keyword evidence="4 5" id="KW-0472">Membrane</keyword>
<comment type="caution">
    <text evidence="6">The sequence shown here is derived from an EMBL/GenBank/DDBJ whole genome shotgun (WGS) entry which is preliminary data.</text>
</comment>
<dbReference type="EMBL" id="SZYD01000009">
    <property type="protein sequence ID" value="KAD5317557.1"/>
    <property type="molecule type" value="Genomic_DNA"/>
</dbReference>
<feature type="transmembrane region" description="Helical" evidence="5">
    <location>
        <begin position="220"/>
        <end position="239"/>
    </location>
</feature>
<dbReference type="OrthoDB" id="1727045at2759"/>
<evidence type="ECO:0000256" key="5">
    <source>
        <dbReference type="SAM" id="Phobius"/>
    </source>
</evidence>
<organism evidence="6 7">
    <name type="scientific">Mikania micrantha</name>
    <name type="common">bitter vine</name>
    <dbReference type="NCBI Taxonomy" id="192012"/>
    <lineage>
        <taxon>Eukaryota</taxon>
        <taxon>Viridiplantae</taxon>
        <taxon>Streptophyta</taxon>
        <taxon>Embryophyta</taxon>
        <taxon>Tracheophyta</taxon>
        <taxon>Spermatophyta</taxon>
        <taxon>Magnoliopsida</taxon>
        <taxon>eudicotyledons</taxon>
        <taxon>Gunneridae</taxon>
        <taxon>Pentapetalae</taxon>
        <taxon>asterids</taxon>
        <taxon>campanulids</taxon>
        <taxon>Asterales</taxon>
        <taxon>Asteraceae</taxon>
        <taxon>Asteroideae</taxon>
        <taxon>Heliantheae alliance</taxon>
        <taxon>Eupatorieae</taxon>
        <taxon>Mikania</taxon>
    </lineage>
</organism>
<accession>A0A5N6NV32</accession>
<gene>
    <name evidence="6" type="ORF">E3N88_17503</name>
</gene>
<keyword evidence="7" id="KW-1185">Reference proteome</keyword>
<keyword evidence="3 5" id="KW-1133">Transmembrane helix</keyword>
<evidence type="ECO:0000256" key="3">
    <source>
        <dbReference type="ARBA" id="ARBA00022989"/>
    </source>
</evidence>
<feature type="transmembrane region" description="Helical" evidence="5">
    <location>
        <begin position="120"/>
        <end position="140"/>
    </location>
</feature>
<keyword evidence="2 5" id="KW-0812">Transmembrane</keyword>
<feature type="transmembrane region" description="Helical" evidence="5">
    <location>
        <begin position="186"/>
        <end position="208"/>
    </location>
</feature>
<name>A0A5N6NV32_9ASTR</name>